<dbReference type="PANTHER" id="PTHR10900:SF122">
    <property type="entry name" value="FAS1 DOMAIN-CONTAINING PROTEIN"/>
    <property type="match status" value="1"/>
</dbReference>
<dbReference type="GO" id="GO:0000329">
    <property type="term" value="C:fungal-type vacuole membrane"/>
    <property type="evidence" value="ECO:0007669"/>
    <property type="project" value="TreeGrafter"/>
</dbReference>
<dbReference type="PROSITE" id="PS50213">
    <property type="entry name" value="FAS1"/>
    <property type="match status" value="2"/>
</dbReference>
<dbReference type="Gene3D" id="2.30.180.10">
    <property type="entry name" value="FAS1 domain"/>
    <property type="match status" value="3"/>
</dbReference>
<feature type="chain" id="PRO_5020840220" description="FAS1 domain-containing protein" evidence="1">
    <location>
        <begin position="20"/>
        <end position="580"/>
    </location>
</feature>
<organism evidence="3 4">
    <name type="scientific">Antrodiella citrinella</name>
    <dbReference type="NCBI Taxonomy" id="2447956"/>
    <lineage>
        <taxon>Eukaryota</taxon>
        <taxon>Fungi</taxon>
        <taxon>Dikarya</taxon>
        <taxon>Basidiomycota</taxon>
        <taxon>Agaricomycotina</taxon>
        <taxon>Agaricomycetes</taxon>
        <taxon>Polyporales</taxon>
        <taxon>Steccherinaceae</taxon>
        <taxon>Antrodiella</taxon>
    </lineage>
</organism>
<proteinExistence type="predicted"/>
<dbReference type="Proteomes" id="UP000308730">
    <property type="component" value="Unassembled WGS sequence"/>
</dbReference>
<sequence length="580" mass="64534">MLVHRILTAVTLGILSVSALPGSESVLKRNAVPKFIDLGVVPQEPLWSSDDFPAPKFPHGPPPHWDPKVSKKTIYEFLKDDDHFTRLFKLVNFTNEIINTLNDSSASLTLFAPPNSALRPPKRSGNRCNSPFILSEDFEACFLDENKDLSALESLAALEALVDEDHDDHKKEILKRIVGAILSYHILPHSLSAADLAKNTTFGTSYAAKDGAFDGKPLRIHVAGQWKLLHPTLVVNFYAKVVKPDIQTANGVVHVTNHPVLPPPSAFQELFLFSDYFSTFTSAVQRTGLTDAADWHYIRGKDGEKGTVEGSPSITVFAPINAAWKKLPWKLRLFLFSPFGEKILGKLVQYHVVPDVILHSDYFHNATDSVVSRSADPECCIDAGVDELKMFGVHEPVFMGLDAHIKTPTEQEKRPGNLQPTNLRDGGPFGLVTNALGVIIDYATRKIVAVEPDLNPHHWQCINKPPHHDPVYAHSSHLPTLFTNHTLHVHVAQYEHRSPIPPHSPSYFTRLIVNGVVVKAADVPARNGAVHVIDKVLNPRAHKGHHHHDPGRHITADGQVSEEDEWQGWEDWLVKWADEN</sequence>
<evidence type="ECO:0000256" key="1">
    <source>
        <dbReference type="SAM" id="SignalP"/>
    </source>
</evidence>
<gene>
    <name evidence="3" type="ORF">EUX98_g2420</name>
</gene>
<accession>A0A4S4MZ18</accession>
<evidence type="ECO:0000259" key="2">
    <source>
        <dbReference type="PROSITE" id="PS50213"/>
    </source>
</evidence>
<feature type="domain" description="FAS1" evidence="2">
    <location>
        <begin position="71"/>
        <end position="260"/>
    </location>
</feature>
<keyword evidence="1" id="KW-0732">Signal</keyword>
<dbReference type="OrthoDB" id="7700931at2759"/>
<dbReference type="AlphaFoldDB" id="A0A4S4MZ18"/>
<dbReference type="SMART" id="SM00554">
    <property type="entry name" value="FAS1"/>
    <property type="match status" value="2"/>
</dbReference>
<reference evidence="3 4" key="1">
    <citation type="submission" date="2019-02" db="EMBL/GenBank/DDBJ databases">
        <title>Genome sequencing of the rare red list fungi Antrodiella citrinella (Flaviporus citrinellus).</title>
        <authorList>
            <person name="Buettner E."/>
            <person name="Kellner H."/>
        </authorList>
    </citation>
    <scope>NUCLEOTIDE SEQUENCE [LARGE SCALE GENOMIC DNA]</scope>
    <source>
        <strain evidence="3 4">DSM 108506</strain>
    </source>
</reference>
<dbReference type="GO" id="GO:0016236">
    <property type="term" value="P:macroautophagy"/>
    <property type="evidence" value="ECO:0007669"/>
    <property type="project" value="TreeGrafter"/>
</dbReference>
<feature type="signal peptide" evidence="1">
    <location>
        <begin position="1"/>
        <end position="19"/>
    </location>
</feature>
<keyword evidence="4" id="KW-1185">Reference proteome</keyword>
<dbReference type="Pfam" id="PF02469">
    <property type="entry name" value="Fasciclin"/>
    <property type="match status" value="2"/>
</dbReference>
<name>A0A4S4MZ18_9APHY</name>
<evidence type="ECO:0000313" key="3">
    <source>
        <dbReference type="EMBL" id="THH31759.1"/>
    </source>
</evidence>
<dbReference type="EMBL" id="SGPM01000038">
    <property type="protein sequence ID" value="THH31759.1"/>
    <property type="molecule type" value="Genomic_DNA"/>
</dbReference>
<dbReference type="InterPro" id="IPR036378">
    <property type="entry name" value="FAS1_dom_sf"/>
</dbReference>
<feature type="domain" description="FAS1" evidence="2">
    <location>
        <begin position="264"/>
        <end position="537"/>
    </location>
</feature>
<evidence type="ECO:0000313" key="4">
    <source>
        <dbReference type="Proteomes" id="UP000308730"/>
    </source>
</evidence>
<dbReference type="SUPFAM" id="SSF82153">
    <property type="entry name" value="FAS1 domain"/>
    <property type="match status" value="2"/>
</dbReference>
<dbReference type="PANTHER" id="PTHR10900">
    <property type="entry name" value="PERIOSTIN-RELATED"/>
    <property type="match status" value="1"/>
</dbReference>
<dbReference type="GO" id="GO:0005615">
    <property type="term" value="C:extracellular space"/>
    <property type="evidence" value="ECO:0007669"/>
    <property type="project" value="TreeGrafter"/>
</dbReference>
<dbReference type="InterPro" id="IPR050904">
    <property type="entry name" value="Adhesion/Biosynth-related"/>
</dbReference>
<protein>
    <recommendedName>
        <fullName evidence="2">FAS1 domain-containing protein</fullName>
    </recommendedName>
</protein>
<comment type="caution">
    <text evidence="3">The sequence shown here is derived from an EMBL/GenBank/DDBJ whole genome shotgun (WGS) entry which is preliminary data.</text>
</comment>
<dbReference type="InterPro" id="IPR000782">
    <property type="entry name" value="FAS1_domain"/>
</dbReference>